<evidence type="ECO:0000313" key="3">
    <source>
        <dbReference type="Proteomes" id="UP000670092"/>
    </source>
</evidence>
<dbReference type="Proteomes" id="UP000670092">
    <property type="component" value="Unassembled WGS sequence"/>
</dbReference>
<feature type="transmembrane region" description="Helical" evidence="1">
    <location>
        <begin position="41"/>
        <end position="59"/>
    </location>
</feature>
<dbReference type="AlphaFoldDB" id="A0A8H8D8B2"/>
<protein>
    <submittedName>
        <fullName evidence="2">Uncharacterized protein</fullName>
    </submittedName>
</protein>
<gene>
    <name evidence="2" type="ORF">I7I52_03943</name>
</gene>
<proteinExistence type="predicted"/>
<keyword evidence="1" id="KW-0812">Transmembrane</keyword>
<evidence type="ECO:0000313" key="2">
    <source>
        <dbReference type="EMBL" id="KAG5305326.1"/>
    </source>
</evidence>
<comment type="caution">
    <text evidence="2">The sequence shown here is derived from an EMBL/GenBank/DDBJ whole genome shotgun (WGS) entry which is preliminary data.</text>
</comment>
<sequence>MKTLPHMSDEEKQPAFSFSANPGWSPAPWYLDPHHTGYTSYRTHGFVLPSFISPVFLALRRPRRRIWSVSELHRPCNRNRMGSRSRPSRGMR</sequence>
<keyword evidence="1" id="KW-0472">Membrane</keyword>
<name>A0A8H8D8B2_AJECA</name>
<keyword evidence="1" id="KW-1133">Transmembrane helix</keyword>
<dbReference type="VEuPathDB" id="FungiDB:I7I52_03943"/>
<organism evidence="2 3">
    <name type="scientific">Ajellomyces capsulatus</name>
    <name type="common">Darling's disease fungus</name>
    <name type="synonym">Histoplasma capsulatum</name>
    <dbReference type="NCBI Taxonomy" id="5037"/>
    <lineage>
        <taxon>Eukaryota</taxon>
        <taxon>Fungi</taxon>
        <taxon>Dikarya</taxon>
        <taxon>Ascomycota</taxon>
        <taxon>Pezizomycotina</taxon>
        <taxon>Eurotiomycetes</taxon>
        <taxon>Eurotiomycetidae</taxon>
        <taxon>Onygenales</taxon>
        <taxon>Ajellomycetaceae</taxon>
        <taxon>Histoplasma</taxon>
    </lineage>
</organism>
<evidence type="ECO:0000256" key="1">
    <source>
        <dbReference type="SAM" id="Phobius"/>
    </source>
</evidence>
<accession>A0A8H8D8B2</accession>
<reference evidence="2 3" key="1">
    <citation type="submission" date="2021-01" db="EMBL/GenBank/DDBJ databases">
        <title>Chromosome-level genome assembly of a human fungal pathogen reveals clustering of transcriptionally co-regulated genes.</title>
        <authorList>
            <person name="Voorhies M."/>
            <person name="Cohen S."/>
            <person name="Shea T.P."/>
            <person name="Petrus S."/>
            <person name="Munoz J.F."/>
            <person name="Poplawski S."/>
            <person name="Goldman W.E."/>
            <person name="Michael T."/>
            <person name="Cuomo C.A."/>
            <person name="Sil A."/>
            <person name="Beyhan S."/>
        </authorList>
    </citation>
    <scope>NUCLEOTIDE SEQUENCE [LARGE SCALE GENOMIC DNA]</scope>
    <source>
        <strain evidence="2 3">G184AR</strain>
    </source>
</reference>
<dbReference type="EMBL" id="JAEVHI010000001">
    <property type="protein sequence ID" value="KAG5305326.1"/>
    <property type="molecule type" value="Genomic_DNA"/>
</dbReference>